<accession>A0A239G310</accession>
<dbReference type="InterPro" id="IPR032515">
    <property type="entry name" value="DUF4964"/>
</dbReference>
<evidence type="ECO:0000259" key="1">
    <source>
        <dbReference type="Pfam" id="PF16334"/>
    </source>
</evidence>
<dbReference type="Pfam" id="PF16335">
    <property type="entry name" value="GtaA_6_Hairpin"/>
    <property type="match status" value="1"/>
</dbReference>
<sequence length="823" mass="92342">MKKILSLLFVLLLIAPVLKGQELRAPAYPLITHNPYLSIWSFGDSLHRENTKHWTGADHALIGMVKVDGKVYRFLGEEATSYKTVLAASDEEAYTFRYTETAPAGGWVAQQFDDRTWASGAAPFGHDKGAVKTTWRSKDIWARRTFTLDEVPEGKLFLKFNHDDNVEVYLNGEEIYQREGWTDRFQYIPLHDQAASKLKKGENVLAIHVANTAGGSWLDVGLVTEEMPERETAILPARQVDVELNATQTVYTFRCGPVDVRTIFTSPLLMQDLSLLARPVSYISFNVQSTDRASHDVQLYFGASTDIAVNTSEQEVTAQEYASGKLAVLKAGTKEQALLQKKGDNVRIDWGYLYVAAPASAKPIQYISTTGKALSPFTSTTGAPTHNAAEGKSLMLNTLIPFGKVGRKAKEQFVMLGYDELYAVQYFQQDLKPWWKQHASTMEKELEQAALHYKEVVAQCAAFDQELYEQAAAAGGREYADLCELGYRQAVAAHTLVKSPQGDLLFLSKENFSNGSINTVDVTYPSAPLFLLYNPDLLEGMLNGIFYYTESGKWKKPFAAHDLGTYPIANGQTYGEDMPVEESGNMLLLTGAIAKAEGNADYARKHWETLTTWAGYLKESGFDPANQLSTDDFAGHLARNANLSVKAILGLAAYGDLAGMLGKEDVKREYTALARDMAKKWVQLADDGDHYTLAFEHEGTWSQKYNLVWDKMLGYNIFPDSVRAREVRYYLTKQQKYGLPLDSRKTYTKSDWILWTATLADKEEDFRAITQPVWRYAHETPDRFPISDWHETTNAKVMNFRARSVVGGYFIKLLETKLAKPKS</sequence>
<dbReference type="InterPro" id="IPR008979">
    <property type="entry name" value="Galactose-bd-like_sf"/>
</dbReference>
<feature type="domain" description="Glutaminase A N-terminal" evidence="3">
    <location>
        <begin position="247"/>
        <end position="469"/>
    </location>
</feature>
<dbReference type="RefSeq" id="WP_089319456.1">
    <property type="nucleotide sequence ID" value="NZ_FZOQ01000010.1"/>
</dbReference>
<proteinExistence type="predicted"/>
<dbReference type="PANTHER" id="PTHR31987">
    <property type="entry name" value="GLUTAMINASE A-RELATED"/>
    <property type="match status" value="1"/>
</dbReference>
<dbReference type="Pfam" id="PF17168">
    <property type="entry name" value="DUF5127"/>
    <property type="match status" value="1"/>
</dbReference>
<dbReference type="PANTHER" id="PTHR31987:SF1">
    <property type="entry name" value="GLUTAMINASE A"/>
    <property type="match status" value="1"/>
</dbReference>
<dbReference type="EMBL" id="FZOQ01000010">
    <property type="protein sequence ID" value="SNS63375.1"/>
    <property type="molecule type" value="Genomic_DNA"/>
</dbReference>
<feature type="domain" description="DUF4964" evidence="1">
    <location>
        <begin position="21"/>
        <end position="86"/>
    </location>
</feature>
<dbReference type="GO" id="GO:0005975">
    <property type="term" value="P:carbohydrate metabolic process"/>
    <property type="evidence" value="ECO:0007669"/>
    <property type="project" value="InterPro"/>
</dbReference>
<feature type="domain" description="Glutaminase A central" evidence="2">
    <location>
        <begin position="476"/>
        <end position="813"/>
    </location>
</feature>
<dbReference type="InterPro" id="IPR032514">
    <property type="entry name" value="GtaA_central"/>
</dbReference>
<dbReference type="AlphaFoldDB" id="A0A239G310"/>
<dbReference type="SUPFAM" id="SSF48208">
    <property type="entry name" value="Six-hairpin glycosidases"/>
    <property type="match status" value="1"/>
</dbReference>
<dbReference type="Gene3D" id="2.60.120.260">
    <property type="entry name" value="Galactose-binding domain-like"/>
    <property type="match status" value="1"/>
</dbReference>
<dbReference type="SUPFAM" id="SSF49785">
    <property type="entry name" value="Galactose-binding domain-like"/>
    <property type="match status" value="1"/>
</dbReference>
<dbReference type="InterPro" id="IPR008928">
    <property type="entry name" value="6-hairpin_glycosidase_sf"/>
</dbReference>
<dbReference type="Proteomes" id="UP000198432">
    <property type="component" value="Unassembled WGS sequence"/>
</dbReference>
<gene>
    <name evidence="4" type="ORF">SAMN06296052_11037</name>
</gene>
<dbReference type="InterPro" id="IPR052743">
    <property type="entry name" value="Glutaminase_GtaA"/>
</dbReference>
<reference evidence="5" key="1">
    <citation type="submission" date="2017-06" db="EMBL/GenBank/DDBJ databases">
        <authorList>
            <person name="Varghese N."/>
            <person name="Submissions S."/>
        </authorList>
    </citation>
    <scope>NUCLEOTIDE SEQUENCE [LARGE SCALE GENOMIC DNA]</scope>
    <source>
        <strain evidence="5">NKM1</strain>
    </source>
</reference>
<dbReference type="OrthoDB" id="175993at2"/>
<protein>
    <recommendedName>
        <fullName evidence="6">L-glutaminase</fullName>
    </recommendedName>
</protein>
<keyword evidence="5" id="KW-1185">Reference proteome</keyword>
<organism evidence="4 5">
    <name type="scientific">Pontibacter ummariensis</name>
    <dbReference type="NCBI Taxonomy" id="1610492"/>
    <lineage>
        <taxon>Bacteria</taxon>
        <taxon>Pseudomonadati</taxon>
        <taxon>Bacteroidota</taxon>
        <taxon>Cytophagia</taxon>
        <taxon>Cytophagales</taxon>
        <taxon>Hymenobacteraceae</taxon>
        <taxon>Pontibacter</taxon>
    </lineage>
</organism>
<evidence type="ECO:0000313" key="5">
    <source>
        <dbReference type="Proteomes" id="UP000198432"/>
    </source>
</evidence>
<dbReference type="InterPro" id="IPR033433">
    <property type="entry name" value="GtaA_N"/>
</dbReference>
<evidence type="ECO:0008006" key="6">
    <source>
        <dbReference type="Google" id="ProtNLM"/>
    </source>
</evidence>
<name>A0A239G310_9BACT</name>
<evidence type="ECO:0000259" key="3">
    <source>
        <dbReference type="Pfam" id="PF17168"/>
    </source>
</evidence>
<evidence type="ECO:0000259" key="2">
    <source>
        <dbReference type="Pfam" id="PF16335"/>
    </source>
</evidence>
<evidence type="ECO:0000313" key="4">
    <source>
        <dbReference type="EMBL" id="SNS63375.1"/>
    </source>
</evidence>
<dbReference type="Pfam" id="PF16334">
    <property type="entry name" value="DUF4964"/>
    <property type="match status" value="1"/>
</dbReference>